<dbReference type="Gene3D" id="1.10.10.60">
    <property type="entry name" value="Homeodomain-like"/>
    <property type="match status" value="1"/>
</dbReference>
<dbReference type="RefSeq" id="XP_020090622.1">
    <property type="nucleotide sequence ID" value="XM_020235033.1"/>
</dbReference>
<dbReference type="Pfam" id="PF14379">
    <property type="entry name" value="Myb_CC_LHEQLE"/>
    <property type="match status" value="1"/>
</dbReference>
<evidence type="ECO:0000256" key="2">
    <source>
        <dbReference type="ARBA" id="ARBA00023125"/>
    </source>
</evidence>
<proteinExistence type="predicted"/>
<accession>A0A6P5F4S0</accession>
<dbReference type="PANTHER" id="PTHR31499">
    <property type="entry name" value="MYB FAMILY TRANSCRIPTION FACTOR PHL11"/>
    <property type="match status" value="1"/>
</dbReference>
<feature type="region of interest" description="Disordered" evidence="5">
    <location>
        <begin position="33"/>
        <end position="73"/>
    </location>
</feature>
<reference evidence="7" key="1">
    <citation type="journal article" date="2015" name="Nat. Genet.">
        <title>The pineapple genome and the evolution of CAM photosynthesis.</title>
        <authorList>
            <person name="Ming R."/>
            <person name="VanBuren R."/>
            <person name="Wai C.M."/>
            <person name="Tang H."/>
            <person name="Schatz M.C."/>
            <person name="Bowers J.E."/>
            <person name="Lyons E."/>
            <person name="Wang M.L."/>
            <person name="Chen J."/>
            <person name="Biggers E."/>
            <person name="Zhang J."/>
            <person name="Huang L."/>
            <person name="Zhang L."/>
            <person name="Miao W."/>
            <person name="Zhang J."/>
            <person name="Ye Z."/>
            <person name="Miao C."/>
            <person name="Lin Z."/>
            <person name="Wang H."/>
            <person name="Zhou H."/>
            <person name="Yim W.C."/>
            <person name="Priest H.D."/>
            <person name="Zheng C."/>
            <person name="Woodhouse M."/>
            <person name="Edger P.P."/>
            <person name="Guyot R."/>
            <person name="Guo H.B."/>
            <person name="Guo H."/>
            <person name="Zheng G."/>
            <person name="Singh R."/>
            <person name="Sharma A."/>
            <person name="Min X."/>
            <person name="Zheng Y."/>
            <person name="Lee H."/>
            <person name="Gurtowski J."/>
            <person name="Sedlazeck F.J."/>
            <person name="Harkess A."/>
            <person name="McKain M.R."/>
            <person name="Liao Z."/>
            <person name="Fang J."/>
            <person name="Liu J."/>
            <person name="Zhang X."/>
            <person name="Zhang Q."/>
            <person name="Hu W."/>
            <person name="Qin Y."/>
            <person name="Wang K."/>
            <person name="Chen L.Y."/>
            <person name="Shirley N."/>
            <person name="Lin Y.R."/>
            <person name="Liu L.Y."/>
            <person name="Hernandez A.G."/>
            <person name="Wright C.L."/>
            <person name="Bulone V."/>
            <person name="Tuskan G.A."/>
            <person name="Heath K."/>
            <person name="Zee F."/>
            <person name="Moore P.H."/>
            <person name="Sunkar R."/>
            <person name="Leebens-Mack J.H."/>
            <person name="Mockler T."/>
            <person name="Bennetzen J.L."/>
            <person name="Freeling M."/>
            <person name="Sankoff D."/>
            <person name="Paterson A.H."/>
            <person name="Zhu X."/>
            <person name="Yang X."/>
            <person name="Smith J.A."/>
            <person name="Cushman J.C."/>
            <person name="Paull R.E."/>
            <person name="Yu Q."/>
        </authorList>
    </citation>
    <scope>NUCLEOTIDE SEQUENCE [LARGE SCALE GENOMIC DNA]</scope>
    <source>
        <strain evidence="7">cv. F153</strain>
    </source>
</reference>
<dbReference type="GO" id="GO:0003677">
    <property type="term" value="F:DNA binding"/>
    <property type="evidence" value="ECO:0007669"/>
    <property type="project" value="UniProtKB-KW"/>
</dbReference>
<reference evidence="8 9" key="2">
    <citation type="submission" date="2025-04" db="UniProtKB">
        <authorList>
            <consortium name="RefSeq"/>
        </authorList>
    </citation>
    <scope>IDENTIFICATION</scope>
    <source>
        <tissue evidence="8 9">Leaf</tissue>
    </source>
</reference>
<feature type="compositionally biased region" description="Polar residues" evidence="5">
    <location>
        <begin position="217"/>
        <end position="234"/>
    </location>
</feature>
<feature type="compositionally biased region" description="Polar residues" evidence="5">
    <location>
        <begin position="122"/>
        <end position="131"/>
    </location>
</feature>
<feature type="domain" description="HTH myb-type" evidence="6">
    <location>
        <begin position="253"/>
        <end position="313"/>
    </location>
</feature>
<dbReference type="Pfam" id="PF00249">
    <property type="entry name" value="Myb_DNA-binding"/>
    <property type="match status" value="1"/>
</dbReference>
<dbReference type="Proteomes" id="UP000515123">
    <property type="component" value="Linkage group 6"/>
</dbReference>
<evidence type="ECO:0000313" key="11">
    <source>
        <dbReference type="RefSeq" id="XP_020090622.1"/>
    </source>
</evidence>
<feature type="compositionally biased region" description="Basic and acidic residues" evidence="5">
    <location>
        <begin position="438"/>
        <end position="461"/>
    </location>
</feature>
<dbReference type="InterPro" id="IPR006447">
    <property type="entry name" value="Myb_dom_plants"/>
</dbReference>
<sequence length="461" mass="51415">MNSHSIVTVKQSNSPERTAHYCQAAPSKISKIFKGQQDHQSLSGNNSSSSGEFSYLLNPKLSPESDSESPISHVSLPHYSEPIFSRSSMFCTSLFSSSSKSSDSCRRLSNLPFLPHPLKCEQQTSAAQDSDSPFHFTSDINNTPNSEDEHSDELMKDFLNLSGDASDGSFHGENCDSNSLAITEQMELQILSEQLGIAITDNEESPRLDDIYEKPQISPQPVSSCQNQNPQPSGSPIKVQLHSTPSASRATTNNNKPRLRWTLDLHEHFVEAVNKLDGPDKATPKGVLKLMNVEGLTIYHVKSHLQKYRLAKYLPETKEVHQDKKSLPVEDKKVTPVTNDSGGKKKNMEMTEALRMQIEVQKQLHEQLEIQRALQLRIEEHARYLQKILEEQQKASNSFASSMGVSAEAQVESPDKTSQDQDESKTDSVSSPTALKHRIPESDGDCKPPEDHKRARLQVEQ</sequence>
<evidence type="ECO:0000313" key="8">
    <source>
        <dbReference type="RefSeq" id="XP_020090618.1"/>
    </source>
</evidence>
<dbReference type="InterPro" id="IPR025756">
    <property type="entry name" value="Myb_CC_LHEQLE"/>
</dbReference>
<keyword evidence="3" id="KW-0804">Transcription</keyword>
<dbReference type="RefSeq" id="XP_020090621.1">
    <property type="nucleotide sequence ID" value="XM_020235032.1"/>
</dbReference>
<dbReference type="GO" id="GO:0003700">
    <property type="term" value="F:DNA-binding transcription factor activity"/>
    <property type="evidence" value="ECO:0007669"/>
    <property type="project" value="InterPro"/>
</dbReference>
<dbReference type="PROSITE" id="PS51294">
    <property type="entry name" value="HTH_MYB"/>
    <property type="match status" value="1"/>
</dbReference>
<dbReference type="RefSeq" id="XP_020090618.1">
    <property type="nucleotide sequence ID" value="XM_020235029.1"/>
</dbReference>
<evidence type="ECO:0000256" key="4">
    <source>
        <dbReference type="ARBA" id="ARBA00023242"/>
    </source>
</evidence>
<dbReference type="RefSeq" id="XP_020090619.1">
    <property type="nucleotide sequence ID" value="XM_020235030.1"/>
</dbReference>
<evidence type="ECO:0000313" key="10">
    <source>
        <dbReference type="RefSeq" id="XP_020090621.1"/>
    </source>
</evidence>
<feature type="region of interest" description="Disordered" evidence="5">
    <location>
        <begin position="122"/>
        <end position="151"/>
    </location>
</feature>
<evidence type="ECO:0000256" key="1">
    <source>
        <dbReference type="ARBA" id="ARBA00023015"/>
    </source>
</evidence>
<evidence type="ECO:0000313" key="9">
    <source>
        <dbReference type="RefSeq" id="XP_020090619.1"/>
    </source>
</evidence>
<feature type="region of interest" description="Disordered" evidence="5">
    <location>
        <begin position="399"/>
        <end position="461"/>
    </location>
</feature>
<keyword evidence="2" id="KW-0238">DNA-binding</keyword>
<dbReference type="SUPFAM" id="SSF46689">
    <property type="entry name" value="Homeodomain-like"/>
    <property type="match status" value="1"/>
</dbReference>
<dbReference type="GeneID" id="109711799"/>
<evidence type="ECO:0000256" key="5">
    <source>
        <dbReference type="SAM" id="MobiDB-lite"/>
    </source>
</evidence>
<dbReference type="InterPro" id="IPR009057">
    <property type="entry name" value="Homeodomain-like_sf"/>
</dbReference>
<dbReference type="InterPro" id="IPR017930">
    <property type="entry name" value="Myb_dom"/>
</dbReference>
<feature type="compositionally biased region" description="Low complexity" evidence="5">
    <location>
        <begin position="41"/>
        <end position="58"/>
    </location>
</feature>
<dbReference type="NCBIfam" id="TIGR01557">
    <property type="entry name" value="myb_SHAQKYF"/>
    <property type="match status" value="1"/>
</dbReference>
<evidence type="ECO:0000313" key="7">
    <source>
        <dbReference type="Proteomes" id="UP000515123"/>
    </source>
</evidence>
<dbReference type="InterPro" id="IPR001005">
    <property type="entry name" value="SANT/Myb"/>
</dbReference>
<feature type="compositionally biased region" description="Polar residues" evidence="5">
    <location>
        <begin position="241"/>
        <end position="256"/>
    </location>
</feature>
<dbReference type="OrthoDB" id="551907at2759"/>
<protein>
    <submittedName>
        <fullName evidence="8 9">Protein PHOSPHATE STARVATION RESPONSE 3 isoform X1</fullName>
    </submittedName>
</protein>
<gene>
    <name evidence="8 9 10 11" type="primary">LOC109711799</name>
</gene>
<feature type="compositionally biased region" description="Polar residues" evidence="5">
    <location>
        <begin position="1"/>
        <end position="16"/>
    </location>
</feature>
<name>A0A6P5F4S0_ANACO</name>
<keyword evidence="7" id="KW-1185">Reference proteome</keyword>
<evidence type="ECO:0000259" key="6">
    <source>
        <dbReference type="PROSITE" id="PS51294"/>
    </source>
</evidence>
<keyword evidence="1" id="KW-0805">Transcription regulation</keyword>
<organism evidence="11">
    <name type="scientific">Ananas comosus</name>
    <name type="common">Pineapple</name>
    <name type="synonym">Ananas ananas</name>
    <dbReference type="NCBI Taxonomy" id="4615"/>
    <lineage>
        <taxon>Eukaryota</taxon>
        <taxon>Viridiplantae</taxon>
        <taxon>Streptophyta</taxon>
        <taxon>Embryophyta</taxon>
        <taxon>Tracheophyta</taxon>
        <taxon>Spermatophyta</taxon>
        <taxon>Magnoliopsida</taxon>
        <taxon>Liliopsida</taxon>
        <taxon>Poales</taxon>
        <taxon>Bromeliaceae</taxon>
        <taxon>Bromelioideae</taxon>
        <taxon>Ananas</taxon>
    </lineage>
</organism>
<dbReference type="AlphaFoldDB" id="A0A6P5F4S0"/>
<dbReference type="FunFam" id="1.10.10.60:FF:000002">
    <property type="entry name" value="Myb family transcription factor"/>
    <property type="match status" value="1"/>
</dbReference>
<feature type="compositionally biased region" description="Basic and acidic residues" evidence="5">
    <location>
        <begin position="413"/>
        <end position="426"/>
    </location>
</feature>
<dbReference type="InterPro" id="IPR046955">
    <property type="entry name" value="PHR1-like"/>
</dbReference>
<keyword evidence="4" id="KW-0539">Nucleus</keyword>
<evidence type="ECO:0000256" key="3">
    <source>
        <dbReference type="ARBA" id="ARBA00023163"/>
    </source>
</evidence>
<feature type="region of interest" description="Disordered" evidence="5">
    <location>
        <begin position="1"/>
        <end position="21"/>
    </location>
</feature>
<feature type="region of interest" description="Disordered" evidence="5">
    <location>
        <begin position="214"/>
        <end position="257"/>
    </location>
</feature>
<dbReference type="PANTHER" id="PTHR31499:SF80">
    <property type="entry name" value="HTH MYB-TYPE DOMAIN-CONTAINING PROTEIN"/>
    <property type="match status" value="1"/>
</dbReference>